<comment type="caution">
    <text evidence="3">The sequence shown here is derived from an EMBL/GenBank/DDBJ whole genome shotgun (WGS) entry which is preliminary data.</text>
</comment>
<dbReference type="Gene3D" id="3.40.50.720">
    <property type="entry name" value="NAD(P)-binding Rossmann-like Domain"/>
    <property type="match status" value="1"/>
</dbReference>
<comment type="similarity">
    <text evidence="1">Belongs to the NAD(P)-dependent epimerase/dehydratase family.</text>
</comment>
<reference evidence="4" key="1">
    <citation type="journal article" date="2020" name="Appl. Environ. Microbiol.">
        <title>Diazotrophic Anaeromyxobacter Isolates from Soils.</title>
        <authorList>
            <person name="Masuda Y."/>
            <person name="Yamanaka H."/>
            <person name="Xu Z.X."/>
            <person name="Shiratori Y."/>
            <person name="Aono T."/>
            <person name="Amachi S."/>
            <person name="Senoo K."/>
            <person name="Itoh H."/>
        </authorList>
    </citation>
    <scope>NUCLEOTIDE SEQUENCE [LARGE SCALE GENOMIC DNA]</scope>
    <source>
        <strain evidence="4">R267</strain>
    </source>
</reference>
<dbReference type="PANTHER" id="PTHR43000">
    <property type="entry name" value="DTDP-D-GLUCOSE 4,6-DEHYDRATASE-RELATED"/>
    <property type="match status" value="1"/>
</dbReference>
<dbReference type="SUPFAM" id="SSF51735">
    <property type="entry name" value="NAD(P)-binding Rossmann-fold domains"/>
    <property type="match status" value="1"/>
</dbReference>
<evidence type="ECO:0000313" key="3">
    <source>
        <dbReference type="EMBL" id="GEJ58288.1"/>
    </source>
</evidence>
<dbReference type="RefSeq" id="WP_176066697.1">
    <property type="nucleotide sequence ID" value="NZ_BJTG01000007.1"/>
</dbReference>
<accession>A0A7I9VPX1</accession>
<evidence type="ECO:0000313" key="4">
    <source>
        <dbReference type="Proteomes" id="UP000503640"/>
    </source>
</evidence>
<evidence type="ECO:0000259" key="2">
    <source>
        <dbReference type="Pfam" id="PF01370"/>
    </source>
</evidence>
<feature type="domain" description="NAD-dependent epimerase/dehydratase" evidence="2">
    <location>
        <begin position="5"/>
        <end position="238"/>
    </location>
</feature>
<sequence>MDKKILITGGAGFIGSTIADLFLAAGWEVAVLDDLSSGKRENVPSRARFYPCDVRSAAATEAILKERPTVIAHEAAQIDVRKSMADPRHDADVNVGGLLNVMQAAVKAGSVKQVLFASSGGAMYGETERIPTREDHPARPVSHYGAAKSASELYLGVYQANHGIPYAALRYANVYGPRQDPHGEAGVVAIFSGKLLQGKPCTIYGDGRQTRDYVFVGDVARANLLAAERGFTGALNVGTGVETDVNQLHALMARAAGVEAKPTYAPGRPGEQKRSCIDPAAAAAALGWRPEVPLEEGLRRTLEFFRGRGA</sequence>
<dbReference type="InterPro" id="IPR036291">
    <property type="entry name" value="NAD(P)-bd_dom_sf"/>
</dbReference>
<proteinExistence type="inferred from homology"/>
<name>A0A7I9VPX1_9BACT</name>
<organism evidence="3 4">
    <name type="scientific">Anaeromyxobacter diazotrophicus</name>
    <dbReference type="NCBI Taxonomy" id="2590199"/>
    <lineage>
        <taxon>Bacteria</taxon>
        <taxon>Pseudomonadati</taxon>
        <taxon>Myxococcota</taxon>
        <taxon>Myxococcia</taxon>
        <taxon>Myxococcales</taxon>
        <taxon>Cystobacterineae</taxon>
        <taxon>Anaeromyxobacteraceae</taxon>
        <taxon>Anaeromyxobacter</taxon>
    </lineage>
</organism>
<dbReference type="Pfam" id="PF01370">
    <property type="entry name" value="Epimerase"/>
    <property type="match status" value="1"/>
</dbReference>
<evidence type="ECO:0000256" key="1">
    <source>
        <dbReference type="ARBA" id="ARBA00007637"/>
    </source>
</evidence>
<dbReference type="Gene3D" id="3.90.25.10">
    <property type="entry name" value="UDP-galactose 4-epimerase, domain 1"/>
    <property type="match status" value="1"/>
</dbReference>
<dbReference type="Proteomes" id="UP000503640">
    <property type="component" value="Unassembled WGS sequence"/>
</dbReference>
<dbReference type="EMBL" id="BJTG01000007">
    <property type="protein sequence ID" value="GEJ58288.1"/>
    <property type="molecule type" value="Genomic_DNA"/>
</dbReference>
<keyword evidence="4" id="KW-1185">Reference proteome</keyword>
<protein>
    <submittedName>
        <fullName evidence="3">UDP-glucose 4-epimerase</fullName>
    </submittedName>
</protein>
<dbReference type="AlphaFoldDB" id="A0A7I9VPX1"/>
<gene>
    <name evidence="3" type="ORF">AMYX_30290</name>
</gene>
<dbReference type="InterPro" id="IPR001509">
    <property type="entry name" value="Epimerase_deHydtase"/>
</dbReference>